<dbReference type="OrthoDB" id="42210at2157"/>
<gene>
    <name evidence="3" type="ORF">DFR85_14045</name>
</gene>
<dbReference type="EMBL" id="CP029289">
    <property type="protein sequence ID" value="AWR95542.1"/>
    <property type="molecule type" value="Genomic_DNA"/>
</dbReference>
<dbReference type="PANTHER" id="PTHR38753:SF1">
    <property type="entry name" value="SLR1441 PROTEIN"/>
    <property type="match status" value="1"/>
</dbReference>
<accession>A0A2U9IHM3</accession>
<sequence>MEDVVKNLVNNAEFVSKVADEVEKRVTIKELKEINEKISYLITNVSQLVDSMKLVWEKFEDYDKKFNIILEQIYRNQEDIKRLNERLDKHEEEIKKLNERLDKNEEKLDKMIQNLGKHEEEIKKLNERLDKNEEKLDKMIQNLGKHEEEIKKLNERLDKNEEKLDKMIKKLDQDYKTIARVVGNTEEEALDYLTWKFKNEFGKDVELYRLDIPHVTEIDIYGEFEDYVIIGETKERGSISAYNELARHVKKLQKIKPEINNKKLILIIYALAPSKDLIDQCRKEGIYLTSGFRDYSQLKLT</sequence>
<feature type="coiled-coil region" evidence="1">
    <location>
        <begin position="73"/>
        <end position="174"/>
    </location>
</feature>
<evidence type="ECO:0000313" key="4">
    <source>
        <dbReference type="Proteomes" id="UP000248044"/>
    </source>
</evidence>
<protein>
    <recommendedName>
        <fullName evidence="2">DUF8196 domain-containing protein</fullName>
    </recommendedName>
</protein>
<dbReference type="Proteomes" id="UP000248044">
    <property type="component" value="Chromosome"/>
</dbReference>
<dbReference type="Gene3D" id="1.20.5.170">
    <property type="match status" value="1"/>
</dbReference>
<feature type="domain" description="DUF8196" evidence="2">
    <location>
        <begin position="187"/>
        <end position="297"/>
    </location>
</feature>
<evidence type="ECO:0000313" key="3">
    <source>
        <dbReference type="EMBL" id="AWR95542.1"/>
    </source>
</evidence>
<organism evidence="3 4">
    <name type="scientific">Acidianus brierleyi</name>
    <dbReference type="NCBI Taxonomy" id="41673"/>
    <lineage>
        <taxon>Archaea</taxon>
        <taxon>Thermoproteota</taxon>
        <taxon>Thermoprotei</taxon>
        <taxon>Sulfolobales</taxon>
        <taxon>Sulfolobaceae</taxon>
        <taxon>Acidianus</taxon>
    </lineage>
</organism>
<proteinExistence type="predicted"/>
<dbReference type="RefSeq" id="WP_110271420.1">
    <property type="nucleotide sequence ID" value="NZ_CP029289.2"/>
</dbReference>
<dbReference type="KEGG" id="abri:DFR85_14045"/>
<dbReference type="GeneID" id="36833299"/>
<name>A0A2U9IHM3_9CREN</name>
<dbReference type="SUPFAM" id="SSF57997">
    <property type="entry name" value="Tropomyosin"/>
    <property type="match status" value="1"/>
</dbReference>
<dbReference type="PANTHER" id="PTHR38753">
    <property type="entry name" value="SLR1441 PROTEIN"/>
    <property type="match status" value="1"/>
</dbReference>
<dbReference type="InterPro" id="IPR058509">
    <property type="entry name" value="DUF8196"/>
</dbReference>
<evidence type="ECO:0000259" key="2">
    <source>
        <dbReference type="Pfam" id="PF26618"/>
    </source>
</evidence>
<reference evidence="3 4" key="1">
    <citation type="submission" date="2018-05" db="EMBL/GenBank/DDBJ databases">
        <title>Complete Genome Sequences of Extremely Thermoacidophilic, Metal-Mobilizing Type-Strain Members of the Archaeal Family Sulfolobaceae: Acidianus brierleyi DSM-1651T, Acidianus sulfidivorans DSM-18786T, Metallosphaera hakonensis DSM-7519T, and Metallosphaera prunae DSM-10039T.</title>
        <authorList>
            <person name="Counts J.A."/>
            <person name="Kelly R.M."/>
        </authorList>
    </citation>
    <scope>NUCLEOTIDE SEQUENCE [LARGE SCALE GENOMIC DNA]</scope>
    <source>
        <strain evidence="3 4">DSM 1651</strain>
    </source>
</reference>
<evidence type="ECO:0000256" key="1">
    <source>
        <dbReference type="SAM" id="Coils"/>
    </source>
</evidence>
<dbReference type="Pfam" id="PF26618">
    <property type="entry name" value="DUF8196"/>
    <property type="match status" value="1"/>
</dbReference>
<dbReference type="AlphaFoldDB" id="A0A2U9IHM3"/>
<keyword evidence="1" id="KW-0175">Coiled coil</keyword>
<keyword evidence="4" id="KW-1185">Reference proteome</keyword>